<evidence type="ECO:0000256" key="7">
    <source>
        <dbReference type="ARBA" id="ARBA00022989"/>
    </source>
</evidence>
<dbReference type="PANTHER" id="PTHR30330">
    <property type="entry name" value="AGSS FAMILY TRANSPORTER, SODIUM-ALANINE"/>
    <property type="match status" value="1"/>
</dbReference>
<dbReference type="Pfam" id="PF01235">
    <property type="entry name" value="Na_Ala_symp"/>
    <property type="match status" value="1"/>
</dbReference>
<feature type="transmembrane region" description="Helical" evidence="9">
    <location>
        <begin position="184"/>
        <end position="202"/>
    </location>
</feature>
<feature type="transmembrane region" description="Helical" evidence="9">
    <location>
        <begin position="69"/>
        <end position="93"/>
    </location>
</feature>
<name>A0ABV9DH97_9BACI</name>
<evidence type="ECO:0000256" key="3">
    <source>
        <dbReference type="ARBA" id="ARBA00022448"/>
    </source>
</evidence>
<keyword evidence="3 9" id="KW-0813">Transport</keyword>
<sequence>MGFFEDLLGVANEIMWTYVLIAVLIALGLWFTIKTGFVQFRLFGEMFRVIFDKRSITSAGKKGTSSFQAFAISAASRVGTGNLAGVASAVALGGPGAVFWMWLIALLGSATAFVESTLAQVYKVPETNQYRGGPAYYIEKGLKNRWLGIVFAVTITFTYGLVFNSVQSNTISLAFNGEFDISRGWIAVVLVILTAIVIFGGLKSIANVTQFIVPIMAVLYIFIAIYVLIINIAAVPDMVSLIFANAFGIREIAGGGFGAAIMMGIKRGLFSNEAGMGSAPNAAATAEVSHPAKQGLIQALGVFFDTILICSATAFIIISAGGYAGSEEDGIQLTQAAFEFHIGDWAAVSIAIAIFFFAYSSILGNYYYGENNIGYIKESKVALFIYRLAVLAMVVFGAIATFDLVWAMADLTMGIMALINLYAITRLYKVADRVLRDYTRQRKQGKDPVFYRDTLEDPTGVELWSRERNTTNE</sequence>
<proteinExistence type="inferred from homology"/>
<dbReference type="NCBIfam" id="TIGR00835">
    <property type="entry name" value="agcS"/>
    <property type="match status" value="1"/>
</dbReference>
<evidence type="ECO:0000256" key="9">
    <source>
        <dbReference type="RuleBase" id="RU363064"/>
    </source>
</evidence>
<comment type="similarity">
    <text evidence="2 9">Belongs to the alanine or glycine:cation symporter (AGCS) (TC 2.A.25) family.</text>
</comment>
<evidence type="ECO:0000256" key="6">
    <source>
        <dbReference type="ARBA" id="ARBA00022847"/>
    </source>
</evidence>
<dbReference type="InterPro" id="IPR001463">
    <property type="entry name" value="Na/Ala_symport"/>
</dbReference>
<protein>
    <submittedName>
        <fullName evidence="10">Alanine/glycine:cation symporter family protein</fullName>
    </submittedName>
</protein>
<accession>A0ABV9DH97</accession>
<evidence type="ECO:0000313" key="11">
    <source>
        <dbReference type="Proteomes" id="UP001595989"/>
    </source>
</evidence>
<dbReference type="Gene3D" id="1.20.1740.10">
    <property type="entry name" value="Amino acid/polyamine transporter I"/>
    <property type="match status" value="1"/>
</dbReference>
<keyword evidence="6 9" id="KW-0769">Symport</keyword>
<dbReference type="PRINTS" id="PR00175">
    <property type="entry name" value="NAALASMPORT"/>
</dbReference>
<feature type="transmembrane region" description="Helical" evidence="9">
    <location>
        <begin position="146"/>
        <end position="164"/>
    </location>
</feature>
<keyword evidence="5 9" id="KW-0812">Transmembrane</keyword>
<evidence type="ECO:0000256" key="2">
    <source>
        <dbReference type="ARBA" id="ARBA00009261"/>
    </source>
</evidence>
<feature type="transmembrane region" description="Helical" evidence="9">
    <location>
        <begin position="405"/>
        <end position="424"/>
    </location>
</feature>
<dbReference type="RefSeq" id="WP_390294576.1">
    <property type="nucleotide sequence ID" value="NZ_JBHSFU010000004.1"/>
</dbReference>
<dbReference type="Proteomes" id="UP001595989">
    <property type="component" value="Unassembled WGS sequence"/>
</dbReference>
<keyword evidence="7 9" id="KW-1133">Transmembrane helix</keyword>
<feature type="transmembrane region" description="Helical" evidence="9">
    <location>
        <begin position="211"/>
        <end position="235"/>
    </location>
</feature>
<dbReference type="EMBL" id="JBHSFU010000004">
    <property type="protein sequence ID" value="MFC4558155.1"/>
    <property type="molecule type" value="Genomic_DNA"/>
</dbReference>
<feature type="transmembrane region" description="Helical" evidence="9">
    <location>
        <begin position="302"/>
        <end position="325"/>
    </location>
</feature>
<feature type="transmembrane region" description="Helical" evidence="9">
    <location>
        <begin position="15"/>
        <end position="33"/>
    </location>
</feature>
<feature type="transmembrane region" description="Helical" evidence="9">
    <location>
        <begin position="381"/>
        <end position="399"/>
    </location>
</feature>
<gene>
    <name evidence="10" type="ORF">ACFO3D_08015</name>
</gene>
<evidence type="ECO:0000313" key="10">
    <source>
        <dbReference type="EMBL" id="MFC4558155.1"/>
    </source>
</evidence>
<reference evidence="11" key="1">
    <citation type="journal article" date="2019" name="Int. J. Syst. Evol. Microbiol.">
        <title>The Global Catalogue of Microorganisms (GCM) 10K type strain sequencing project: providing services to taxonomists for standard genome sequencing and annotation.</title>
        <authorList>
            <consortium name="The Broad Institute Genomics Platform"/>
            <consortium name="The Broad Institute Genome Sequencing Center for Infectious Disease"/>
            <person name="Wu L."/>
            <person name="Ma J."/>
        </authorList>
    </citation>
    <scope>NUCLEOTIDE SEQUENCE [LARGE SCALE GENOMIC DNA]</scope>
    <source>
        <strain evidence="11">CGMCC 4.7426</strain>
    </source>
</reference>
<evidence type="ECO:0000256" key="4">
    <source>
        <dbReference type="ARBA" id="ARBA00022475"/>
    </source>
</evidence>
<feature type="transmembrane region" description="Helical" evidence="9">
    <location>
        <begin position="345"/>
        <end position="369"/>
    </location>
</feature>
<comment type="subcellular location">
    <subcellularLocation>
        <location evidence="1 9">Cell membrane</location>
        <topology evidence="1 9">Multi-pass membrane protein</topology>
    </subcellularLocation>
</comment>
<keyword evidence="8 9" id="KW-0472">Membrane</keyword>
<evidence type="ECO:0000256" key="1">
    <source>
        <dbReference type="ARBA" id="ARBA00004651"/>
    </source>
</evidence>
<organism evidence="10 11">
    <name type="scientific">Virgibacillus kekensis</name>
    <dbReference type="NCBI Taxonomy" id="202261"/>
    <lineage>
        <taxon>Bacteria</taxon>
        <taxon>Bacillati</taxon>
        <taxon>Bacillota</taxon>
        <taxon>Bacilli</taxon>
        <taxon>Bacillales</taxon>
        <taxon>Bacillaceae</taxon>
        <taxon>Virgibacillus</taxon>
    </lineage>
</organism>
<keyword evidence="11" id="KW-1185">Reference proteome</keyword>
<comment type="caution">
    <text evidence="10">The sequence shown here is derived from an EMBL/GenBank/DDBJ whole genome shotgun (WGS) entry which is preliminary data.</text>
</comment>
<dbReference type="PROSITE" id="PS00873">
    <property type="entry name" value="NA_ALANINE_SYMP"/>
    <property type="match status" value="1"/>
</dbReference>
<evidence type="ECO:0000256" key="5">
    <source>
        <dbReference type="ARBA" id="ARBA00022692"/>
    </source>
</evidence>
<keyword evidence="4 9" id="KW-1003">Cell membrane</keyword>
<dbReference type="PANTHER" id="PTHR30330:SF1">
    <property type="entry name" value="AMINO-ACID CARRIER PROTEIN ALST"/>
    <property type="match status" value="1"/>
</dbReference>
<evidence type="ECO:0000256" key="8">
    <source>
        <dbReference type="ARBA" id="ARBA00023136"/>
    </source>
</evidence>